<dbReference type="OrthoDB" id="3078443at2"/>
<dbReference type="AlphaFoldDB" id="A0A501WL40"/>
<sequence length="133" mass="14104">MDGSLQRIEGVMIGRLVTLDDGRPLVAFGGPPVSARSLTPLDLSLVGAEVALMFEEGDPSRPLILGPLLEPAGPVVLRDGERVRVTASERIELRVGKASLIMEKDGHITIRGTYLVSQASAANRVRGGSVHLN</sequence>
<dbReference type="InterPro" id="IPR045506">
    <property type="entry name" value="DUF6484"/>
</dbReference>
<name>A0A501WL40_9RHOB</name>
<evidence type="ECO:0000259" key="1">
    <source>
        <dbReference type="Pfam" id="PF20093"/>
    </source>
</evidence>
<dbReference type="Pfam" id="PF20093">
    <property type="entry name" value="DUF6484"/>
    <property type="match status" value="1"/>
</dbReference>
<dbReference type="Proteomes" id="UP000319255">
    <property type="component" value="Unassembled WGS sequence"/>
</dbReference>
<organism evidence="2 3">
    <name type="scientific">Amaricoccus solimangrovi</name>
    <dbReference type="NCBI Taxonomy" id="2589815"/>
    <lineage>
        <taxon>Bacteria</taxon>
        <taxon>Pseudomonadati</taxon>
        <taxon>Pseudomonadota</taxon>
        <taxon>Alphaproteobacteria</taxon>
        <taxon>Rhodobacterales</taxon>
        <taxon>Paracoccaceae</taxon>
        <taxon>Amaricoccus</taxon>
    </lineage>
</organism>
<evidence type="ECO:0000313" key="2">
    <source>
        <dbReference type="EMBL" id="TPE49110.1"/>
    </source>
</evidence>
<gene>
    <name evidence="2" type="ORF">FJM51_15665</name>
</gene>
<dbReference type="EMBL" id="VFRP01000017">
    <property type="protein sequence ID" value="TPE49110.1"/>
    <property type="molecule type" value="Genomic_DNA"/>
</dbReference>
<feature type="domain" description="DUF6484" evidence="1">
    <location>
        <begin position="13"/>
        <end position="67"/>
    </location>
</feature>
<reference evidence="2 3" key="1">
    <citation type="submission" date="2019-06" db="EMBL/GenBank/DDBJ databases">
        <title>A novel bacterium of genus Amaricoccus, isolated from marine sediment.</title>
        <authorList>
            <person name="Huang H."/>
            <person name="Mo K."/>
            <person name="Hu Y."/>
        </authorList>
    </citation>
    <scope>NUCLEOTIDE SEQUENCE [LARGE SCALE GENOMIC DNA]</scope>
    <source>
        <strain evidence="2 3">HB172011</strain>
    </source>
</reference>
<proteinExistence type="predicted"/>
<comment type="caution">
    <text evidence="2">The sequence shown here is derived from an EMBL/GenBank/DDBJ whole genome shotgun (WGS) entry which is preliminary data.</text>
</comment>
<protein>
    <recommendedName>
        <fullName evidence="1">DUF6484 domain-containing protein</fullName>
    </recommendedName>
</protein>
<keyword evidence="3" id="KW-1185">Reference proteome</keyword>
<accession>A0A501WL40</accession>
<evidence type="ECO:0000313" key="3">
    <source>
        <dbReference type="Proteomes" id="UP000319255"/>
    </source>
</evidence>